<evidence type="ECO:0000313" key="2">
    <source>
        <dbReference type="EMBL" id="AQP48548.1"/>
    </source>
</evidence>
<keyword evidence="1" id="KW-1133">Transmembrane helix</keyword>
<dbReference type="OrthoDB" id="3294467at2"/>
<dbReference type="EMBL" id="CP019606">
    <property type="protein sequence ID" value="AQP48548.1"/>
    <property type="molecule type" value="Genomic_DNA"/>
</dbReference>
<dbReference type="KEGG" id="tes:BW730_14610"/>
<gene>
    <name evidence="2" type="ORF">BW730_14610</name>
</gene>
<protein>
    <submittedName>
        <fullName evidence="2">Uncharacterized protein</fullName>
    </submittedName>
</protein>
<dbReference type="AlphaFoldDB" id="A0A1Q2CQY9"/>
<keyword evidence="1" id="KW-0812">Transmembrane</keyword>
<name>A0A1Q2CQY9_9ACTN</name>
<dbReference type="RefSeq" id="WP_077686890.1">
    <property type="nucleotide sequence ID" value="NZ_CP019606.1"/>
</dbReference>
<dbReference type="Proteomes" id="UP000188145">
    <property type="component" value="Chromosome"/>
</dbReference>
<organism evidence="2 3">
    <name type="scientific">Tessaracoccus aquimaris</name>
    <dbReference type="NCBI Taxonomy" id="1332264"/>
    <lineage>
        <taxon>Bacteria</taxon>
        <taxon>Bacillati</taxon>
        <taxon>Actinomycetota</taxon>
        <taxon>Actinomycetes</taxon>
        <taxon>Propionibacteriales</taxon>
        <taxon>Propionibacteriaceae</taxon>
        <taxon>Tessaracoccus</taxon>
    </lineage>
</organism>
<proteinExistence type="predicted"/>
<keyword evidence="3" id="KW-1185">Reference proteome</keyword>
<feature type="transmembrane region" description="Helical" evidence="1">
    <location>
        <begin position="36"/>
        <end position="58"/>
    </location>
</feature>
<evidence type="ECO:0000313" key="3">
    <source>
        <dbReference type="Proteomes" id="UP000188145"/>
    </source>
</evidence>
<keyword evidence="1" id="KW-0472">Membrane</keyword>
<evidence type="ECO:0000256" key="1">
    <source>
        <dbReference type="SAM" id="Phobius"/>
    </source>
</evidence>
<dbReference type="STRING" id="1332264.BW730_14610"/>
<sequence length="476" mass="49663">MTDRAEQAFRDAFAEHANEAPLPLRSAPPPRRRNPWLIAVAAAALVVAVAVPVGGILLDREPPQVPIANPAPAPLTALPEPANGYTWASAHGVAAEIPEGWLPSSLRESGCAPVAGAPVRGFADPEPADCPTAGRSGVVLEFLLGREQPVDNGPAKTRTVGGVTVWVGMPDDPTPAQEALAARILKSAVTVAVDENACPSEIPFTDASARPEPWDLTSTSPTGSMSYCSYASSAAGVTLERSWEIKVDDAAALAIALQQAPVMESPDPACTTDRPGVLRVTQDGTSREIFVRGACGIDDGVSVREYTPALCEAIYGSVMGVETNGGNVGGCAPVPPGSEPPRSSDGSVIVKDLGEPKPGWRWVTGEGVAVQVPDTWGESNWPWEGPCVGTMPETPYVATPVGTVAEVDCPLKDVPESERPRVMHLEFGRSVNQLSGVGAEVGGTWIMVSFGDPEHAVADENDLATEILDSAVPFEP</sequence>
<reference evidence="3" key="1">
    <citation type="submission" date="2017-02" db="EMBL/GenBank/DDBJ databases">
        <title>Tessaracoccus aquaemaris sp. nov., isolated from the intestine of a Korean rockfish, Sebastes schlegelii, in a marine aquaculture pond.</title>
        <authorList>
            <person name="Tak E.J."/>
            <person name="Bae J.-W."/>
        </authorList>
    </citation>
    <scope>NUCLEOTIDE SEQUENCE [LARGE SCALE GENOMIC DNA]</scope>
    <source>
        <strain evidence="3">NSG39</strain>
    </source>
</reference>
<accession>A0A1Q2CQY9</accession>